<dbReference type="Pfam" id="PF02770">
    <property type="entry name" value="Acyl-CoA_dh_M"/>
    <property type="match status" value="1"/>
</dbReference>
<dbReference type="GO" id="GO:0046359">
    <property type="term" value="P:butyrate catabolic process"/>
    <property type="evidence" value="ECO:0007669"/>
    <property type="project" value="TreeGrafter"/>
</dbReference>
<dbReference type="Pfam" id="PF00615">
    <property type="entry name" value="RGS"/>
    <property type="match status" value="1"/>
</dbReference>
<dbReference type="OrthoDB" id="354826at2759"/>
<dbReference type="Gene3D" id="1.10.510.10">
    <property type="entry name" value="Transferase(Phosphotransferase) domain 1"/>
    <property type="match status" value="1"/>
</dbReference>
<dbReference type="Gene3D" id="2.40.110.10">
    <property type="entry name" value="Butyryl-CoA Dehydrogenase, subunit A, domain 2"/>
    <property type="match status" value="1"/>
</dbReference>
<evidence type="ECO:0000313" key="25">
    <source>
        <dbReference type="Proteomes" id="UP000053237"/>
    </source>
</evidence>
<dbReference type="InterPro" id="IPR036250">
    <property type="entry name" value="AcylCo_DH-like_C"/>
</dbReference>
<dbReference type="GO" id="GO:0005524">
    <property type="term" value="F:ATP binding"/>
    <property type="evidence" value="ECO:0007669"/>
    <property type="project" value="UniProtKB-UniRule"/>
</dbReference>
<dbReference type="CDD" id="cd05123">
    <property type="entry name" value="STKc_AGC"/>
    <property type="match status" value="1"/>
</dbReference>
<evidence type="ECO:0000256" key="1">
    <source>
        <dbReference type="ARBA" id="ARBA00001974"/>
    </source>
</evidence>
<sequence>MNDLHDALQDAQYIGAVTNALRGPSAPFYTPTQAELQQFTSMQEQTYGTEWLHLENLLHQPLGFYFFSRYCDAEQYGSSKLLFLIEITKFRQLQSDDARLLHANEIWNRFCIDSHENSDKVSNAFRSNCSTLPSIGSFSKQLNAAVCTNHLIVFWRKGESTLRRSETHQLYRQSVSEKSVIGVSGGVLNRIEAILSMFIKLERKHQTLSSTRSLSPSSLSGKTSESSPRSTTSSCEAVMKPGREPHTLRYLFDELEACVLWSLEHLHFKEFRASVFYNRLRIFLFLQNRPVSDQDFTKLRVLGRGGFGMVTGCIKRTSAALYAVKVMNKKIIKQKHAERLCLAERKILAMVSSPFIVCLKYAFQTPEELYLVLDLRTGGDLSFHLNRCRFTEQQVQFWAAQILLALEHLHANNIAYRDLKPENILLDENGNCSLSDLGLAIEVTSTLTGRCGTRGYWAPEMLLRDVNNHRIAYTKVVDWWSYGCLVYELLYGKCPFRTSRAKALHEDKQIAYDKATLELTPLYDPKYFSPQATDFIQKLLVRDPKKRLGAHGAVEIRKQKFFSSIDWVQMESMSISPPFVPHNELNAASQSDIGSFDISSISGVQLNDQDRELYASWAYTSPDVFQKESIEYLEWESRHGPCSSDHTLFHKTMRWGFQSASMLTRLQRRIPTIHRSLSFLSGLPEEHVMLRDMVNQYVSKNLAPIAGELDREHRFPKKQIQELGEMGLMGIDIEEKYGGAGLDYLAYAVALEQVSRGCASTCIILSVHSSLFCGPIAQFGTEEQKQKHLIPFASGKKLGCFGLTEPGNGSDAGAASTTARETDDGFVINGTKAWTTNAHEGDQVIIFATTDKAQKHKGISAFIVPMKTPGFSLGKKEDKLGIRASSTANLILEDVHIPKENLLGRRGEGFKIAMITLDAGRIGVAAQALGIAQASLDCAIRYAHQRKAFGQVLAKNSIIQSKLADMAMEIESARLLTYKAAMDKDNGLPITKIAAMAKLKASEVATMCAHQAIQILGGMGYVSDMPAERHYRDARITEIYEGTSEIQRLVIATSLNKEFAQLN</sequence>
<dbReference type="PROSITE" id="PS51285">
    <property type="entry name" value="AGC_KINASE_CTER"/>
    <property type="match status" value="1"/>
</dbReference>
<evidence type="ECO:0000256" key="4">
    <source>
        <dbReference type="ARBA" id="ARBA00012046"/>
    </source>
</evidence>
<comment type="catalytic activity">
    <reaction evidence="16">
        <text>pentanoyl-CoA + oxidized [electron-transfer flavoprotein] + H(+) = (2E)-pentenoyl-CoA + reduced [electron-transfer flavoprotein]</text>
        <dbReference type="Rhea" id="RHEA:43456"/>
        <dbReference type="Rhea" id="RHEA-COMP:10685"/>
        <dbReference type="Rhea" id="RHEA-COMP:10686"/>
        <dbReference type="ChEBI" id="CHEBI:15378"/>
        <dbReference type="ChEBI" id="CHEBI:57389"/>
        <dbReference type="ChEBI" id="CHEBI:57692"/>
        <dbReference type="ChEBI" id="CHEBI:58307"/>
        <dbReference type="ChEBI" id="CHEBI:86160"/>
    </reaction>
    <physiologicalReaction direction="left-to-right" evidence="16">
        <dbReference type="Rhea" id="RHEA:43457"/>
    </physiologicalReaction>
</comment>
<dbReference type="InterPro" id="IPR006091">
    <property type="entry name" value="Acyl-CoA_Oxase/DH_mid-dom"/>
</dbReference>
<evidence type="ECO:0000256" key="15">
    <source>
        <dbReference type="ARBA" id="ARBA00045387"/>
    </source>
</evidence>
<dbReference type="InterPro" id="IPR011009">
    <property type="entry name" value="Kinase-like_dom_sf"/>
</dbReference>
<dbReference type="Gene3D" id="1.10.540.10">
    <property type="entry name" value="Acyl-CoA dehydrogenase/oxidase, N-terminal domain"/>
    <property type="match status" value="1"/>
</dbReference>
<keyword evidence="5" id="KW-0723">Serine/threonine-protein kinase</keyword>
<gene>
    <name evidence="24" type="ORF">BN9_061520</name>
</gene>
<dbReference type="InterPro" id="IPR000961">
    <property type="entry name" value="AGC-kinase_C"/>
</dbReference>
<dbReference type="InterPro" id="IPR008271">
    <property type="entry name" value="Ser/Thr_kinase_AS"/>
</dbReference>
<dbReference type="Pfam" id="PF00069">
    <property type="entry name" value="Pkinase"/>
    <property type="match status" value="1"/>
</dbReference>
<dbReference type="Pfam" id="PF00441">
    <property type="entry name" value="Acyl-CoA_dh_1"/>
    <property type="match status" value="1"/>
</dbReference>
<dbReference type="Proteomes" id="UP000053237">
    <property type="component" value="Unassembled WGS sequence"/>
</dbReference>
<evidence type="ECO:0000259" key="22">
    <source>
        <dbReference type="PROSITE" id="PS50132"/>
    </source>
</evidence>
<comment type="caution">
    <text evidence="24">The sequence shown here is derived from an EMBL/GenBank/DDBJ whole genome shotgun (WGS) entry which is preliminary data.</text>
</comment>
<comment type="catalytic activity">
    <reaction evidence="17">
        <text>hexanoyl-CoA + oxidized [electron-transfer flavoprotein] + H(+) = (2E)-hexenoyl-CoA + reduced [electron-transfer flavoprotein]</text>
        <dbReference type="Rhea" id="RHEA:43464"/>
        <dbReference type="Rhea" id="RHEA-COMP:10685"/>
        <dbReference type="Rhea" id="RHEA-COMP:10686"/>
        <dbReference type="ChEBI" id="CHEBI:15378"/>
        <dbReference type="ChEBI" id="CHEBI:57692"/>
        <dbReference type="ChEBI" id="CHEBI:58307"/>
        <dbReference type="ChEBI" id="CHEBI:62077"/>
        <dbReference type="ChEBI" id="CHEBI:62620"/>
    </reaction>
    <physiologicalReaction direction="left-to-right" evidence="17">
        <dbReference type="Rhea" id="RHEA:43465"/>
    </physiologicalReaction>
</comment>
<evidence type="ECO:0000256" key="6">
    <source>
        <dbReference type="ARBA" id="ARBA00022630"/>
    </source>
</evidence>
<dbReference type="PANTHER" id="PTHR43884">
    <property type="entry name" value="ACYL-COA DEHYDROGENASE"/>
    <property type="match status" value="1"/>
</dbReference>
<dbReference type="FunFam" id="2.40.110.10:FF:000001">
    <property type="entry name" value="Acyl-CoA dehydrogenase, mitochondrial"/>
    <property type="match status" value="1"/>
</dbReference>
<feature type="region of interest" description="Disordered" evidence="20">
    <location>
        <begin position="210"/>
        <end position="238"/>
    </location>
</feature>
<dbReference type="GO" id="GO:0033539">
    <property type="term" value="P:fatty acid beta-oxidation using acyl-CoA dehydrogenase"/>
    <property type="evidence" value="ECO:0007669"/>
    <property type="project" value="TreeGrafter"/>
</dbReference>
<reference evidence="24 25" key="1">
    <citation type="submission" date="2012-05" db="EMBL/GenBank/DDBJ databases">
        <title>Recombination and specialization in a pathogen metapopulation.</title>
        <authorList>
            <person name="Gardiner A."/>
            <person name="Kemen E."/>
            <person name="Schultz-Larsen T."/>
            <person name="MacLean D."/>
            <person name="Van Oosterhout C."/>
            <person name="Jones J.D.G."/>
        </authorList>
    </citation>
    <scope>NUCLEOTIDE SEQUENCE [LARGE SCALE GENOMIC DNA]</scope>
    <source>
        <strain evidence="24 25">Ac Nc2</strain>
    </source>
</reference>
<dbReference type="InterPro" id="IPR013786">
    <property type="entry name" value="AcylCoA_DH/ox_N"/>
</dbReference>
<evidence type="ECO:0000256" key="2">
    <source>
        <dbReference type="ARBA" id="ARBA00005198"/>
    </source>
</evidence>
<dbReference type="FunFam" id="1.10.540.10:FF:000002">
    <property type="entry name" value="Acyl-CoA dehydrogenase FadE19"/>
    <property type="match status" value="1"/>
</dbReference>
<dbReference type="PROSITE" id="PS00108">
    <property type="entry name" value="PROTEIN_KINASE_ST"/>
    <property type="match status" value="1"/>
</dbReference>
<dbReference type="GO" id="GO:0004674">
    <property type="term" value="F:protein serine/threonine kinase activity"/>
    <property type="evidence" value="ECO:0007669"/>
    <property type="project" value="UniProtKB-KW"/>
</dbReference>
<dbReference type="Gene3D" id="1.20.140.10">
    <property type="entry name" value="Butyryl-CoA Dehydrogenase, subunit A, domain 3"/>
    <property type="match status" value="1"/>
</dbReference>
<feature type="compositionally biased region" description="Low complexity" evidence="20">
    <location>
        <begin position="210"/>
        <end position="234"/>
    </location>
</feature>
<keyword evidence="10" id="KW-0274">FAD</keyword>
<dbReference type="PROSITE" id="PS00107">
    <property type="entry name" value="PROTEIN_KINASE_ATP"/>
    <property type="match status" value="1"/>
</dbReference>
<keyword evidence="11 19" id="KW-0067">ATP-binding</keyword>
<dbReference type="Gene3D" id="1.10.167.10">
    <property type="entry name" value="Regulator of G-protein Signalling 4, domain 2"/>
    <property type="match status" value="1"/>
</dbReference>
<dbReference type="InterPro" id="IPR046373">
    <property type="entry name" value="Acyl-CoA_Oxase/DH_mid-dom_sf"/>
</dbReference>
<dbReference type="SUPFAM" id="SSF56112">
    <property type="entry name" value="Protein kinase-like (PK-like)"/>
    <property type="match status" value="1"/>
</dbReference>
<dbReference type="PROSITE" id="PS50132">
    <property type="entry name" value="RGS"/>
    <property type="match status" value="1"/>
</dbReference>
<evidence type="ECO:0000256" key="12">
    <source>
        <dbReference type="ARBA" id="ARBA00023002"/>
    </source>
</evidence>
<evidence type="ECO:0000256" key="13">
    <source>
        <dbReference type="ARBA" id="ARBA00031895"/>
    </source>
</evidence>
<dbReference type="AlphaFoldDB" id="A0A024GEH5"/>
<keyword evidence="25" id="KW-1185">Reference proteome</keyword>
<evidence type="ECO:0000256" key="17">
    <source>
        <dbReference type="ARBA" id="ARBA00049192"/>
    </source>
</evidence>
<dbReference type="Pfam" id="PF02771">
    <property type="entry name" value="Acyl-CoA_dh_N"/>
    <property type="match status" value="1"/>
</dbReference>
<dbReference type="PROSITE" id="PS50011">
    <property type="entry name" value="PROTEIN_KINASE_DOM"/>
    <property type="match status" value="1"/>
</dbReference>
<comment type="similarity">
    <text evidence="3">Belongs to the acyl-CoA dehydrogenase family.</text>
</comment>
<feature type="domain" description="Protein kinase" evidence="21">
    <location>
        <begin position="296"/>
        <end position="562"/>
    </location>
</feature>
<evidence type="ECO:0000256" key="14">
    <source>
        <dbReference type="ARBA" id="ARBA00044204"/>
    </source>
</evidence>
<dbReference type="InterPro" id="IPR036305">
    <property type="entry name" value="RGS_sf"/>
</dbReference>
<comment type="pathway">
    <text evidence="2">Lipid metabolism; mitochondrial fatty acid beta-oxidation.</text>
</comment>
<dbReference type="STRING" id="65357.A0A024GEH5"/>
<dbReference type="InterPro" id="IPR006089">
    <property type="entry name" value="Acyl-CoA_DH_CS"/>
</dbReference>
<accession>A0A024GEH5</accession>
<feature type="domain" description="RGS" evidence="22">
    <location>
        <begin position="53"/>
        <end position="110"/>
    </location>
</feature>
<dbReference type="SUPFAM" id="SSF47203">
    <property type="entry name" value="Acyl-CoA dehydrogenase C-terminal domain-like"/>
    <property type="match status" value="1"/>
</dbReference>
<dbReference type="CDD" id="cd01158">
    <property type="entry name" value="SCAD_SBCAD"/>
    <property type="match status" value="1"/>
</dbReference>
<keyword evidence="6" id="KW-0285">Flavoprotein</keyword>
<evidence type="ECO:0000256" key="5">
    <source>
        <dbReference type="ARBA" id="ARBA00022527"/>
    </source>
</evidence>
<dbReference type="InParanoid" id="A0A024GEH5"/>
<dbReference type="GO" id="GO:0050660">
    <property type="term" value="F:flavin adenine dinucleotide binding"/>
    <property type="evidence" value="ECO:0007669"/>
    <property type="project" value="InterPro"/>
</dbReference>
<dbReference type="EC" id="1.3.8.1" evidence="4"/>
<comment type="function">
    <text evidence="15">Short-chain specific acyl-CoA dehydrogenase is one of the acyl-CoA dehydrogenases that catalyze the first step of mitochondrial fatty acid beta-oxidation, an aerobic process breaking down fatty acids into acetyl-CoA and allowing the production of energy from fats. The first step of fatty acid beta-oxidation consists in the removal of one hydrogen from C-2 and C-3 of the straight-chain fatty acyl-CoA thioester, resulting in the formation of trans-2-enoyl-CoA. Among the different mitochondrial acyl-CoA dehydrogenases, short-chain specific acyl-CoA dehydrogenase acts specifically on acyl-CoAs with saturated 4 to 6 carbons long primary chains.</text>
</comment>
<dbReference type="InterPro" id="IPR000719">
    <property type="entry name" value="Prot_kinase_dom"/>
</dbReference>
<comment type="catalytic activity">
    <reaction evidence="18">
        <text>butanoyl-CoA + oxidized [electron-transfer flavoprotein] + H(+) = (2E)-butenoyl-CoA + reduced [electron-transfer flavoprotein]</text>
        <dbReference type="Rhea" id="RHEA:24004"/>
        <dbReference type="Rhea" id="RHEA-COMP:10685"/>
        <dbReference type="Rhea" id="RHEA-COMP:10686"/>
        <dbReference type="ChEBI" id="CHEBI:15378"/>
        <dbReference type="ChEBI" id="CHEBI:57332"/>
        <dbReference type="ChEBI" id="CHEBI:57371"/>
        <dbReference type="ChEBI" id="CHEBI:57692"/>
        <dbReference type="ChEBI" id="CHEBI:58307"/>
        <dbReference type="EC" id="1.3.8.1"/>
    </reaction>
    <physiologicalReaction direction="left-to-right" evidence="18">
        <dbReference type="Rhea" id="RHEA:24005"/>
    </physiologicalReaction>
</comment>
<keyword evidence="7" id="KW-0808">Transferase</keyword>
<dbReference type="SMART" id="SM00220">
    <property type="entry name" value="S_TKc"/>
    <property type="match status" value="1"/>
</dbReference>
<evidence type="ECO:0000313" key="24">
    <source>
        <dbReference type="EMBL" id="CCI45279.1"/>
    </source>
</evidence>
<dbReference type="SUPFAM" id="SSF56645">
    <property type="entry name" value="Acyl-CoA dehydrogenase NM domain-like"/>
    <property type="match status" value="1"/>
</dbReference>
<dbReference type="InterPro" id="IPR009100">
    <property type="entry name" value="AcylCoA_DH/oxidase_NM_dom_sf"/>
</dbReference>
<name>A0A024GEH5_9STRA</name>
<organism evidence="24 25">
    <name type="scientific">Albugo candida</name>
    <dbReference type="NCBI Taxonomy" id="65357"/>
    <lineage>
        <taxon>Eukaryota</taxon>
        <taxon>Sar</taxon>
        <taxon>Stramenopiles</taxon>
        <taxon>Oomycota</taxon>
        <taxon>Peronosporomycetes</taxon>
        <taxon>Albuginales</taxon>
        <taxon>Albuginaceae</taxon>
        <taxon>Albugo</taxon>
    </lineage>
</organism>
<dbReference type="InterPro" id="IPR009075">
    <property type="entry name" value="AcylCo_DH/oxidase_C"/>
</dbReference>
<dbReference type="InterPro" id="IPR016137">
    <property type="entry name" value="RGS"/>
</dbReference>
<dbReference type="InterPro" id="IPR045270">
    <property type="entry name" value="STKc_AGC"/>
</dbReference>
<comment type="cofactor">
    <cofactor evidence="1">
        <name>FAD</name>
        <dbReference type="ChEBI" id="CHEBI:57692"/>
    </cofactor>
</comment>
<evidence type="ECO:0000256" key="10">
    <source>
        <dbReference type="ARBA" id="ARBA00022827"/>
    </source>
</evidence>
<dbReference type="SUPFAM" id="SSF48097">
    <property type="entry name" value="Regulator of G-protein signaling, RGS"/>
    <property type="match status" value="1"/>
</dbReference>
<protein>
    <recommendedName>
        <fullName evidence="14">Short-chain specific acyl-CoA dehydrogenase, mitochondrial</fullName>
        <ecNumber evidence="4">1.3.8.1</ecNumber>
    </recommendedName>
    <alternativeName>
        <fullName evidence="13">Butyryl-CoA dehydrogenase</fullName>
    </alternativeName>
</protein>
<feature type="domain" description="AGC-kinase C-terminal" evidence="23">
    <location>
        <begin position="563"/>
        <end position="629"/>
    </location>
</feature>
<dbReference type="SMART" id="SM00315">
    <property type="entry name" value="RGS"/>
    <property type="match status" value="1"/>
</dbReference>
<keyword evidence="8 19" id="KW-0547">Nucleotide-binding</keyword>
<dbReference type="PROSITE" id="PS00073">
    <property type="entry name" value="ACYL_COA_DH_2"/>
    <property type="match status" value="1"/>
</dbReference>
<dbReference type="PROSITE" id="PS00072">
    <property type="entry name" value="ACYL_COA_DH_1"/>
    <property type="match status" value="1"/>
</dbReference>
<feature type="binding site" evidence="19">
    <location>
        <position position="325"/>
    </location>
    <ligand>
        <name>ATP</name>
        <dbReference type="ChEBI" id="CHEBI:30616"/>
    </ligand>
</feature>
<keyword evidence="12" id="KW-0560">Oxidoreductase</keyword>
<dbReference type="FunFam" id="1.20.140.10:FF:000004">
    <property type="entry name" value="Acyl-CoA dehydrogenase FadE25"/>
    <property type="match status" value="1"/>
</dbReference>
<evidence type="ECO:0000256" key="16">
    <source>
        <dbReference type="ARBA" id="ARBA00048499"/>
    </source>
</evidence>
<dbReference type="InterPro" id="IPR044926">
    <property type="entry name" value="RGS_subdomain_2"/>
</dbReference>
<dbReference type="InterPro" id="IPR017441">
    <property type="entry name" value="Protein_kinase_ATP_BS"/>
</dbReference>
<keyword evidence="9" id="KW-0418">Kinase</keyword>
<evidence type="ECO:0000256" key="11">
    <source>
        <dbReference type="ARBA" id="ARBA00022840"/>
    </source>
</evidence>
<evidence type="ECO:0000259" key="23">
    <source>
        <dbReference type="PROSITE" id="PS51285"/>
    </source>
</evidence>
<dbReference type="GO" id="GO:0016937">
    <property type="term" value="F:short-chain fatty acyl-CoA dehydrogenase activity"/>
    <property type="evidence" value="ECO:0007669"/>
    <property type="project" value="UniProtKB-EC"/>
</dbReference>
<proteinExistence type="inferred from homology"/>
<dbReference type="EMBL" id="CAIX01000094">
    <property type="protein sequence ID" value="CCI45279.1"/>
    <property type="molecule type" value="Genomic_DNA"/>
</dbReference>
<evidence type="ECO:0000256" key="8">
    <source>
        <dbReference type="ARBA" id="ARBA00022741"/>
    </source>
</evidence>
<evidence type="ECO:0000256" key="9">
    <source>
        <dbReference type="ARBA" id="ARBA00022777"/>
    </source>
</evidence>
<dbReference type="PANTHER" id="PTHR43884:SF12">
    <property type="entry name" value="ISOVALERYL-COA DEHYDROGENASE, MITOCHONDRIAL-RELATED"/>
    <property type="match status" value="1"/>
</dbReference>
<evidence type="ECO:0000256" key="7">
    <source>
        <dbReference type="ARBA" id="ARBA00022679"/>
    </source>
</evidence>
<evidence type="ECO:0000256" key="19">
    <source>
        <dbReference type="PROSITE-ProRule" id="PRU10141"/>
    </source>
</evidence>
<evidence type="ECO:0000256" key="18">
    <source>
        <dbReference type="ARBA" id="ARBA00050758"/>
    </source>
</evidence>
<dbReference type="Gene3D" id="3.30.200.20">
    <property type="entry name" value="Phosphorylase Kinase, domain 1"/>
    <property type="match status" value="1"/>
</dbReference>
<evidence type="ECO:0000256" key="3">
    <source>
        <dbReference type="ARBA" id="ARBA00009347"/>
    </source>
</evidence>
<evidence type="ECO:0000259" key="21">
    <source>
        <dbReference type="PROSITE" id="PS50011"/>
    </source>
</evidence>
<dbReference type="InterPro" id="IPR037069">
    <property type="entry name" value="AcylCoA_DH/ox_N_sf"/>
</dbReference>
<evidence type="ECO:0000256" key="20">
    <source>
        <dbReference type="SAM" id="MobiDB-lite"/>
    </source>
</evidence>